<dbReference type="RefSeq" id="WP_091144896.1">
    <property type="nucleotide sequence ID" value="NZ_FMVF01000013.1"/>
</dbReference>
<dbReference type="EMBL" id="FMVF01000013">
    <property type="protein sequence ID" value="SCY86135.1"/>
    <property type="molecule type" value="Genomic_DNA"/>
</dbReference>
<evidence type="ECO:0000313" key="2">
    <source>
        <dbReference type="Proteomes" id="UP000199354"/>
    </source>
</evidence>
<name>A0A1G5JCT4_9FLAO</name>
<dbReference type="Proteomes" id="UP000199354">
    <property type="component" value="Unassembled WGS sequence"/>
</dbReference>
<proteinExistence type="predicted"/>
<accession>A0A1G5JCT4</accession>
<evidence type="ECO:0008006" key="3">
    <source>
        <dbReference type="Google" id="ProtNLM"/>
    </source>
</evidence>
<gene>
    <name evidence="1" type="ORF">SAMN02927903_02652</name>
</gene>
<dbReference type="STRING" id="490189.SAMN02927903_02652"/>
<dbReference type="OrthoDB" id="1115230at2"/>
<sequence>MKKALFLWPLLIAVLFSCKEKTEKKEATGKINTISVIIDDLLWNGEVGDSIRNKFASPVIGLPKEEPMFTINQYPIRLLEGFTTNSRNIIVIKKEAQNRFQLVENEFATPQNVFHISGKTGTAILNLIEAYAPEIIEKMRATEITANQKIIDTALVDTQRLTDKFNASLHVPKGFNLVMRKRKFMWFKKEITSGNSSLLVYQVPISAIRNDEDPTSNIIRVRDSVGSLYVRGTVPGSKMITEGSYAPYLFDVKIKGKPAYETRGTWELKNDFMSGPFLNYAILDRANKRILVLEGFCYAPSKEKRDLMFELESIIKSVEFHQKKRTKK</sequence>
<reference evidence="1 2" key="1">
    <citation type="submission" date="2016-10" db="EMBL/GenBank/DDBJ databases">
        <authorList>
            <person name="de Groot N.N."/>
        </authorList>
    </citation>
    <scope>NUCLEOTIDE SEQUENCE [LARGE SCALE GENOMIC DNA]</scope>
    <source>
        <strain evidence="1 2">CGMCC 1.7031</strain>
    </source>
</reference>
<dbReference type="PROSITE" id="PS51257">
    <property type="entry name" value="PROKAR_LIPOPROTEIN"/>
    <property type="match status" value="1"/>
</dbReference>
<organism evidence="1 2">
    <name type="scientific">Flavobacterium caeni</name>
    <dbReference type="NCBI Taxonomy" id="490189"/>
    <lineage>
        <taxon>Bacteria</taxon>
        <taxon>Pseudomonadati</taxon>
        <taxon>Bacteroidota</taxon>
        <taxon>Flavobacteriia</taxon>
        <taxon>Flavobacteriales</taxon>
        <taxon>Flavobacteriaceae</taxon>
        <taxon>Flavobacterium</taxon>
    </lineage>
</organism>
<dbReference type="InterPro" id="IPR032286">
    <property type="entry name" value="DUF4837"/>
</dbReference>
<keyword evidence="2" id="KW-1185">Reference proteome</keyword>
<dbReference type="Pfam" id="PF16125">
    <property type="entry name" value="DUF4837"/>
    <property type="match status" value="1"/>
</dbReference>
<dbReference type="AlphaFoldDB" id="A0A1G5JCT4"/>
<protein>
    <recommendedName>
        <fullName evidence="3">DUF4837 domain-containing protein</fullName>
    </recommendedName>
</protein>
<evidence type="ECO:0000313" key="1">
    <source>
        <dbReference type="EMBL" id="SCY86135.1"/>
    </source>
</evidence>